<gene>
    <name evidence="1" type="ORF">DFP98_104171</name>
</gene>
<dbReference type="EMBL" id="QRDZ01000004">
    <property type="protein sequence ID" value="RED85466.1"/>
    <property type="molecule type" value="Genomic_DNA"/>
</dbReference>
<keyword evidence="2" id="KW-1185">Reference proteome</keyword>
<dbReference type="Proteomes" id="UP000256977">
    <property type="component" value="Unassembled WGS sequence"/>
</dbReference>
<evidence type="ECO:0000313" key="1">
    <source>
        <dbReference type="EMBL" id="RED85466.1"/>
    </source>
</evidence>
<proteinExistence type="predicted"/>
<dbReference type="AlphaFoldDB" id="A0A3D9KHV5"/>
<dbReference type="OrthoDB" id="5770817at2"/>
<organism evidence="1 2">
    <name type="scientific">Cohnella phaseoli</name>
    <dbReference type="NCBI Taxonomy" id="456490"/>
    <lineage>
        <taxon>Bacteria</taxon>
        <taxon>Bacillati</taxon>
        <taxon>Bacillota</taxon>
        <taxon>Bacilli</taxon>
        <taxon>Bacillales</taxon>
        <taxon>Paenibacillaceae</taxon>
        <taxon>Cohnella</taxon>
    </lineage>
</organism>
<dbReference type="RefSeq" id="WP_116059887.1">
    <property type="nucleotide sequence ID" value="NZ_QRDZ01000004.1"/>
</dbReference>
<accession>A0A3D9KHV5</accession>
<name>A0A3D9KHV5_9BACL</name>
<evidence type="ECO:0000313" key="2">
    <source>
        <dbReference type="Proteomes" id="UP000256977"/>
    </source>
</evidence>
<reference evidence="1 2" key="1">
    <citation type="submission" date="2018-07" db="EMBL/GenBank/DDBJ databases">
        <title>Genomic Encyclopedia of Type Strains, Phase III (KMG-III): the genomes of soil and plant-associated and newly described type strains.</title>
        <authorList>
            <person name="Whitman W."/>
        </authorList>
    </citation>
    <scope>NUCLEOTIDE SEQUENCE [LARGE SCALE GENOMIC DNA]</scope>
    <source>
        <strain evidence="1 2">CECT 7287</strain>
    </source>
</reference>
<sequence length="98" mass="11232">MQWSEVRKHYPSQWVLVEAIVAATQGNKRVVDELSVVGSFNENSKEALRTYLKLHRENKQRELYVIHTSRDLLDIEVTAWTGCGHFNENGAGVRFAVC</sequence>
<comment type="caution">
    <text evidence="1">The sequence shown here is derived from an EMBL/GenBank/DDBJ whole genome shotgun (WGS) entry which is preliminary data.</text>
</comment>
<protein>
    <submittedName>
        <fullName evidence="1">Uncharacterized protein</fullName>
    </submittedName>
</protein>